<feature type="domain" description="Nitroreductase" evidence="1">
    <location>
        <begin position="11"/>
        <end position="183"/>
    </location>
</feature>
<dbReference type="SUPFAM" id="SSF55469">
    <property type="entry name" value="FMN-dependent nitroreductase-like"/>
    <property type="match status" value="1"/>
</dbReference>
<dbReference type="InterPro" id="IPR000415">
    <property type="entry name" value="Nitroreductase-like"/>
</dbReference>
<organism evidence="2 3">
    <name type="scientific">Candidatus Marsarchaeota G2 archaeon ECH_B_SAG-G16</name>
    <dbReference type="NCBI Taxonomy" id="1978167"/>
    <lineage>
        <taxon>Archaea</taxon>
        <taxon>Candidatus Marsarchaeota</taxon>
        <taxon>Candidatus Marsarchaeota group 2</taxon>
    </lineage>
</organism>
<proteinExistence type="predicted"/>
<accession>A0A2R6C2Q8</accession>
<dbReference type="InterPro" id="IPR050627">
    <property type="entry name" value="Nitroreductase/BluB"/>
</dbReference>
<dbReference type="EMBL" id="NEXO01000039">
    <property type="protein sequence ID" value="PSO05124.1"/>
    <property type="molecule type" value="Genomic_DNA"/>
</dbReference>
<evidence type="ECO:0000313" key="3">
    <source>
        <dbReference type="Proteomes" id="UP000241886"/>
    </source>
</evidence>
<gene>
    <name evidence="2" type="ORF">B9Q13_02755</name>
</gene>
<dbReference type="PANTHER" id="PTHR23026:SF123">
    <property type="entry name" value="NAD(P)H NITROREDUCTASE RV3131-RELATED"/>
    <property type="match status" value="1"/>
</dbReference>
<protein>
    <recommendedName>
        <fullName evidence="1">Nitroreductase domain-containing protein</fullName>
    </recommendedName>
</protein>
<evidence type="ECO:0000259" key="1">
    <source>
        <dbReference type="Pfam" id="PF00881"/>
    </source>
</evidence>
<dbReference type="GO" id="GO:0016491">
    <property type="term" value="F:oxidoreductase activity"/>
    <property type="evidence" value="ECO:0007669"/>
    <property type="project" value="InterPro"/>
</dbReference>
<dbReference type="Proteomes" id="UP000241886">
    <property type="component" value="Unassembled WGS sequence"/>
</dbReference>
<dbReference type="AlphaFoldDB" id="A0A2R6C2Q8"/>
<dbReference type="Pfam" id="PF00881">
    <property type="entry name" value="Nitroreductase"/>
    <property type="match status" value="1"/>
</dbReference>
<dbReference type="Gene3D" id="3.40.109.10">
    <property type="entry name" value="NADH Oxidase"/>
    <property type="match status" value="1"/>
</dbReference>
<evidence type="ECO:0000313" key="2">
    <source>
        <dbReference type="EMBL" id="PSO05124.1"/>
    </source>
</evidence>
<name>A0A2R6C2Q8_9ARCH</name>
<comment type="caution">
    <text evidence="2">The sequence shown here is derived from an EMBL/GenBank/DDBJ whole genome shotgun (WGS) entry which is preliminary data.</text>
</comment>
<dbReference type="PANTHER" id="PTHR23026">
    <property type="entry name" value="NADPH NITROREDUCTASE"/>
    <property type="match status" value="1"/>
</dbReference>
<sequence>MNSFSEFMELLKKRRTHRSYKNKKVSVKKLVRLIKAASLAPSAHNSQPWLFIALQNSRERVIHAMLEAWRKAMLEDERPIELIQSTIAKFERRFERAPVVLLCCVDHSALYYDRYKDEQRKKLEGVLGHHSVAAAIQNILLAAAFMGLGACWYSAPLFCQKAIRDALALGDKIEPVALLTLGYPLKQPKRKKLKPLKAIFKIL</sequence>
<reference evidence="2 3" key="1">
    <citation type="submission" date="2017-04" db="EMBL/GenBank/DDBJ databases">
        <title>Novel microbial lineages endemic to geothermal iron-oxide mats fill important gaps in the evolutionary history of Archaea.</title>
        <authorList>
            <person name="Jay Z.J."/>
            <person name="Beam J.P."/>
            <person name="Dlakic M."/>
            <person name="Rusch D.B."/>
            <person name="Kozubal M.A."/>
            <person name="Inskeep W.P."/>
        </authorList>
    </citation>
    <scope>NUCLEOTIDE SEQUENCE [LARGE SCALE GENOMIC DNA]</scope>
    <source>
        <strain evidence="2">ECH_B_SAG-G16</strain>
    </source>
</reference>
<dbReference type="InterPro" id="IPR029479">
    <property type="entry name" value="Nitroreductase"/>
</dbReference>